<accession>A0A2M3ZUH7</accession>
<dbReference type="EMBL" id="GGFM01011401">
    <property type="protein sequence ID" value="MBW32152.1"/>
    <property type="molecule type" value="Transcribed_RNA"/>
</dbReference>
<reference evidence="1" key="1">
    <citation type="submission" date="2018-01" db="EMBL/GenBank/DDBJ databases">
        <title>An insight into the sialome of Amazonian anophelines.</title>
        <authorList>
            <person name="Ribeiro J.M."/>
            <person name="Scarpassa V."/>
            <person name="Calvo E."/>
        </authorList>
    </citation>
    <scope>NUCLEOTIDE SEQUENCE</scope>
    <source>
        <tissue evidence="1">Salivary glands</tissue>
    </source>
</reference>
<sequence length="68" mass="7335">MQSSHNPSAALLAMVSCHTAECTFCSSSNSSRILSCALLDLIVERPVSVADKWENTGLRVIPSSRLRS</sequence>
<organism evidence="1">
    <name type="scientific">Anopheles braziliensis</name>
    <dbReference type="NCBI Taxonomy" id="58242"/>
    <lineage>
        <taxon>Eukaryota</taxon>
        <taxon>Metazoa</taxon>
        <taxon>Ecdysozoa</taxon>
        <taxon>Arthropoda</taxon>
        <taxon>Hexapoda</taxon>
        <taxon>Insecta</taxon>
        <taxon>Pterygota</taxon>
        <taxon>Neoptera</taxon>
        <taxon>Endopterygota</taxon>
        <taxon>Diptera</taxon>
        <taxon>Nematocera</taxon>
        <taxon>Culicoidea</taxon>
        <taxon>Culicidae</taxon>
        <taxon>Anophelinae</taxon>
        <taxon>Anopheles</taxon>
    </lineage>
</organism>
<protein>
    <submittedName>
        <fullName evidence="1">Putative secreted peptide</fullName>
    </submittedName>
</protein>
<evidence type="ECO:0000313" key="1">
    <source>
        <dbReference type="EMBL" id="MBW32152.1"/>
    </source>
</evidence>
<name>A0A2M3ZUH7_9DIPT</name>
<dbReference type="AlphaFoldDB" id="A0A2M3ZUH7"/>
<proteinExistence type="predicted"/>